<keyword evidence="5" id="KW-0410">Iron transport</keyword>
<sequence length="764" mass="82113">MAIKSRKHAQTHFNQHIHTAIAAMLLPVAAHAADGAPAAPDQQSRTMHEVVVNGAAENEFKAEKASSPKYTEELVNTAQTITVIKKELIQQQGAVTLTEALRNTPGVGTFFLGENGNTTTGDSIYMRGFDSSSSIYVDGVRDIGSISRDVFNIEQIDVLKGPAGTDNGRASPTGSVNLVTKQASLENAFTGSVTVGSGSQKRATADLNQAIDAAKGSAFRLNVLAQDSGNPARDVVKNKRWAVAPSLTFGLNGPTRAYFNLLHVDQDNVPDGGVPTVGLPGYSSPDPKRPFITAAKPVDPQGFYGSDTDFDKVKADMFTVRLEHDFSKTLRVQNTTRYGKTDQNYLLTAFMGNTANLLTPDPANPNTWTLARTTRTVKDQQNKILTNQSVVTADFGTGAISHTLVAGLELTAEEQRNVGYTGLGTLLPAPLYPPNPSLPVTGLNPRPNGVASKAQVDTQSLYVFDTLRLGDKWIINAGVRADRFKVDYDSMVLTTATSHPTRPVGTLVPLDLGVSDTLVNGKLSALYKPTPDSSVYALVATSKQPPGTNLVLSGSANNASNPKFVPQDSTTAEIGTKWDFLKKKVTVSVAAYRTTVKNEVEQDPVDLQYYQTGRKRVQGIELGVTGQVARNWLVSAGYTRMDTEVESGKVVTASGINNLSYTPKQAFTGWTAYTLPNGIKLGGGARFVDELLRGTDSAIGTPKFVDSYWVVDAMAAYNVSKNVELQLNVYNLSDERYIAAINKSGYRYTPGAPRSASLTANIRF</sequence>
<reference evidence="19 20" key="1">
    <citation type="submission" date="2018-09" db="EMBL/GenBank/DDBJ databases">
        <authorList>
            <person name="Zhu H."/>
        </authorList>
    </citation>
    <scope>NUCLEOTIDE SEQUENCE [LARGE SCALE GENOMIC DNA]</scope>
    <source>
        <strain evidence="19 20">K1S02-61</strain>
    </source>
</reference>
<keyword evidence="13 14" id="KW-0998">Cell outer membrane</keyword>
<organism evidence="19 20">
    <name type="scientific">Massilia cavernae</name>
    <dbReference type="NCBI Taxonomy" id="2320864"/>
    <lineage>
        <taxon>Bacteria</taxon>
        <taxon>Pseudomonadati</taxon>
        <taxon>Pseudomonadota</taxon>
        <taxon>Betaproteobacteria</taxon>
        <taxon>Burkholderiales</taxon>
        <taxon>Oxalobacteraceae</taxon>
        <taxon>Telluria group</taxon>
        <taxon>Massilia</taxon>
    </lineage>
</organism>
<evidence type="ECO:0000256" key="11">
    <source>
        <dbReference type="ARBA" id="ARBA00023136"/>
    </source>
</evidence>
<evidence type="ECO:0000256" key="2">
    <source>
        <dbReference type="ARBA" id="ARBA00009810"/>
    </source>
</evidence>
<dbReference type="CDD" id="cd01347">
    <property type="entry name" value="ligand_gated_channel"/>
    <property type="match status" value="1"/>
</dbReference>
<keyword evidence="8" id="KW-0408">Iron</keyword>
<dbReference type="Pfam" id="PF07715">
    <property type="entry name" value="Plug"/>
    <property type="match status" value="1"/>
</dbReference>
<evidence type="ECO:0000256" key="12">
    <source>
        <dbReference type="ARBA" id="ARBA00023170"/>
    </source>
</evidence>
<dbReference type="OrthoDB" id="9790771at2"/>
<dbReference type="Pfam" id="PF00593">
    <property type="entry name" value="TonB_dep_Rec_b-barrel"/>
    <property type="match status" value="1"/>
</dbReference>
<keyword evidence="3 14" id="KW-0813">Transport</keyword>
<keyword evidence="10 15" id="KW-0798">TonB box</keyword>
<dbReference type="PANTHER" id="PTHR32552">
    <property type="entry name" value="FERRICHROME IRON RECEPTOR-RELATED"/>
    <property type="match status" value="1"/>
</dbReference>
<dbReference type="Proteomes" id="UP000284006">
    <property type="component" value="Unassembled WGS sequence"/>
</dbReference>
<dbReference type="InterPro" id="IPR000531">
    <property type="entry name" value="Beta-barrel_TonB"/>
</dbReference>
<comment type="subcellular location">
    <subcellularLocation>
        <location evidence="1 14">Cell outer membrane</location>
        <topology evidence="1 14">Multi-pass membrane protein</topology>
    </subcellularLocation>
</comment>
<dbReference type="Gene3D" id="2.40.170.20">
    <property type="entry name" value="TonB-dependent receptor, beta-barrel domain"/>
    <property type="match status" value="1"/>
</dbReference>
<feature type="domain" description="TonB-dependent receptor plug" evidence="18">
    <location>
        <begin position="75"/>
        <end position="174"/>
    </location>
</feature>
<evidence type="ECO:0000256" key="10">
    <source>
        <dbReference type="ARBA" id="ARBA00023077"/>
    </source>
</evidence>
<dbReference type="Gene3D" id="2.170.130.10">
    <property type="entry name" value="TonB-dependent receptor, plug domain"/>
    <property type="match status" value="1"/>
</dbReference>
<evidence type="ECO:0000256" key="8">
    <source>
        <dbReference type="ARBA" id="ARBA00023004"/>
    </source>
</evidence>
<feature type="domain" description="TonB-dependent receptor-like beta-barrel" evidence="17">
    <location>
        <begin position="278"/>
        <end position="732"/>
    </location>
</feature>
<evidence type="ECO:0000256" key="1">
    <source>
        <dbReference type="ARBA" id="ARBA00004571"/>
    </source>
</evidence>
<evidence type="ECO:0000256" key="6">
    <source>
        <dbReference type="ARBA" id="ARBA00022692"/>
    </source>
</evidence>
<dbReference type="GO" id="GO:0038023">
    <property type="term" value="F:signaling receptor activity"/>
    <property type="evidence" value="ECO:0007669"/>
    <property type="project" value="InterPro"/>
</dbReference>
<dbReference type="GO" id="GO:0009279">
    <property type="term" value="C:cell outer membrane"/>
    <property type="evidence" value="ECO:0007669"/>
    <property type="project" value="UniProtKB-SubCell"/>
</dbReference>
<evidence type="ECO:0000256" key="3">
    <source>
        <dbReference type="ARBA" id="ARBA00022448"/>
    </source>
</evidence>
<dbReference type="SUPFAM" id="SSF56935">
    <property type="entry name" value="Porins"/>
    <property type="match status" value="1"/>
</dbReference>
<dbReference type="InterPro" id="IPR036942">
    <property type="entry name" value="Beta-barrel_TonB_sf"/>
</dbReference>
<dbReference type="InterPro" id="IPR039426">
    <property type="entry name" value="TonB-dep_rcpt-like"/>
</dbReference>
<dbReference type="NCBIfam" id="NF007349">
    <property type="entry name" value="PRK09840.1"/>
    <property type="match status" value="1"/>
</dbReference>
<keyword evidence="6 14" id="KW-0812">Transmembrane</keyword>
<keyword evidence="9" id="KW-0406">Ion transport</keyword>
<evidence type="ECO:0000256" key="16">
    <source>
        <dbReference type="SAM" id="SignalP"/>
    </source>
</evidence>
<accession>A0A418XG35</accession>
<keyword evidence="4 14" id="KW-1134">Transmembrane beta strand</keyword>
<comment type="similarity">
    <text evidence="2 14 15">Belongs to the TonB-dependent receptor family.</text>
</comment>
<evidence type="ECO:0000256" key="5">
    <source>
        <dbReference type="ARBA" id="ARBA00022496"/>
    </source>
</evidence>
<evidence type="ECO:0000256" key="15">
    <source>
        <dbReference type="RuleBase" id="RU003357"/>
    </source>
</evidence>
<evidence type="ECO:0000313" key="20">
    <source>
        <dbReference type="Proteomes" id="UP000284006"/>
    </source>
</evidence>
<evidence type="ECO:0000313" key="19">
    <source>
        <dbReference type="EMBL" id="RJG11420.1"/>
    </source>
</evidence>
<dbReference type="PROSITE" id="PS52016">
    <property type="entry name" value="TONB_DEPENDENT_REC_3"/>
    <property type="match status" value="1"/>
</dbReference>
<evidence type="ECO:0000256" key="4">
    <source>
        <dbReference type="ARBA" id="ARBA00022452"/>
    </source>
</evidence>
<feature type="chain" id="PRO_5018981559" evidence="16">
    <location>
        <begin position="33"/>
        <end position="764"/>
    </location>
</feature>
<dbReference type="InterPro" id="IPR012910">
    <property type="entry name" value="Plug_dom"/>
</dbReference>
<evidence type="ECO:0000256" key="9">
    <source>
        <dbReference type="ARBA" id="ARBA00023065"/>
    </source>
</evidence>
<dbReference type="GO" id="GO:0015891">
    <property type="term" value="P:siderophore transport"/>
    <property type="evidence" value="ECO:0007669"/>
    <property type="project" value="InterPro"/>
</dbReference>
<dbReference type="NCBIfam" id="TIGR01783">
    <property type="entry name" value="TonB-siderophor"/>
    <property type="match status" value="1"/>
</dbReference>
<feature type="signal peptide" evidence="16">
    <location>
        <begin position="1"/>
        <end position="32"/>
    </location>
</feature>
<gene>
    <name evidence="19" type="ORF">D3872_20060</name>
</gene>
<dbReference type="InterPro" id="IPR010105">
    <property type="entry name" value="TonB_sidphr_rcpt"/>
</dbReference>
<evidence type="ECO:0000259" key="17">
    <source>
        <dbReference type="Pfam" id="PF00593"/>
    </source>
</evidence>
<keyword evidence="11 14" id="KW-0472">Membrane</keyword>
<dbReference type="PANTHER" id="PTHR32552:SF89">
    <property type="entry name" value="CATECHOLATE SIDEROPHORE RECEPTOR FIU"/>
    <property type="match status" value="1"/>
</dbReference>
<name>A0A418XG35_9BURK</name>
<evidence type="ECO:0000256" key="13">
    <source>
        <dbReference type="ARBA" id="ARBA00023237"/>
    </source>
</evidence>
<keyword evidence="7 16" id="KW-0732">Signal</keyword>
<dbReference type="FunFam" id="2.170.130.10:FF:000001">
    <property type="entry name" value="Catecholate siderophore TonB-dependent receptor"/>
    <property type="match status" value="1"/>
</dbReference>
<dbReference type="RefSeq" id="WP_119812472.1">
    <property type="nucleotide sequence ID" value="NZ_QYUP01000149.1"/>
</dbReference>
<dbReference type="AlphaFoldDB" id="A0A418XG35"/>
<keyword evidence="12 19" id="KW-0675">Receptor</keyword>
<comment type="caution">
    <text evidence="19">The sequence shown here is derived from an EMBL/GenBank/DDBJ whole genome shotgun (WGS) entry which is preliminary data.</text>
</comment>
<evidence type="ECO:0000259" key="18">
    <source>
        <dbReference type="Pfam" id="PF07715"/>
    </source>
</evidence>
<dbReference type="EMBL" id="QYUP01000149">
    <property type="protein sequence ID" value="RJG11420.1"/>
    <property type="molecule type" value="Genomic_DNA"/>
</dbReference>
<dbReference type="GO" id="GO:0015344">
    <property type="term" value="F:siderophore uptake transmembrane transporter activity"/>
    <property type="evidence" value="ECO:0007669"/>
    <property type="project" value="TreeGrafter"/>
</dbReference>
<proteinExistence type="inferred from homology"/>
<protein>
    <submittedName>
        <fullName evidence="19">Catecholate siderophore receptor Fiu</fullName>
    </submittedName>
</protein>
<keyword evidence="20" id="KW-1185">Reference proteome</keyword>
<dbReference type="InterPro" id="IPR037066">
    <property type="entry name" value="Plug_dom_sf"/>
</dbReference>
<evidence type="ECO:0000256" key="7">
    <source>
        <dbReference type="ARBA" id="ARBA00022729"/>
    </source>
</evidence>
<evidence type="ECO:0000256" key="14">
    <source>
        <dbReference type="PROSITE-ProRule" id="PRU01360"/>
    </source>
</evidence>